<evidence type="ECO:0000313" key="2">
    <source>
        <dbReference type="EMBL" id="CAH0368804.1"/>
    </source>
</evidence>
<dbReference type="PROSITE" id="PS50096">
    <property type="entry name" value="IQ"/>
    <property type="match status" value="1"/>
</dbReference>
<accession>A0A8J2SIX4</accession>
<dbReference type="Proteomes" id="UP000789595">
    <property type="component" value="Unassembled WGS sequence"/>
</dbReference>
<evidence type="ECO:0000256" key="1">
    <source>
        <dbReference type="SAM" id="MobiDB-lite"/>
    </source>
</evidence>
<feature type="region of interest" description="Disordered" evidence="1">
    <location>
        <begin position="1"/>
        <end position="22"/>
    </location>
</feature>
<protein>
    <recommendedName>
        <fullName evidence="4">B box-type domain-containing protein</fullName>
    </recommendedName>
</protein>
<dbReference type="EMBL" id="CAKKNE010000002">
    <property type="protein sequence ID" value="CAH0368804.1"/>
    <property type="molecule type" value="Genomic_DNA"/>
</dbReference>
<proteinExistence type="predicted"/>
<evidence type="ECO:0008006" key="4">
    <source>
        <dbReference type="Google" id="ProtNLM"/>
    </source>
</evidence>
<dbReference type="OrthoDB" id="195702at2759"/>
<gene>
    <name evidence="2" type="ORF">PECAL_2P18930</name>
</gene>
<sequence length="1481" mass="168893">MMTQRQCEPVSAVTTQPANTPPSLGLLTEVEHRQLNCVPASGVAKSRTERLQTQLSALGRQELCLSPTSMLSISNYEHHVVTEASLKYPFLYDSVKRTGKGHAQQNIPDSRRLQSTELSALAAEMNLATKPRLLSIESSFGTSPSKLKSGPRYRHVLRRGHVRISKPLFIEKMGRAKASPSVTIQCAARRWLACIEMHNQAKLRTLQARREHCSLIQLIRVRQMAVDTAQKTARNTMSRSSAQQHSEYTNALTILQYYARGRVGNLTLTKLRQGSLILMSTVLLIQCHWRRKQSYKSAGIARVTALSMKLTQFVQGRSLGQRKNFQTHGAVVSLQKYWRKRAQMRQLRFKHDYLRELSANVIRGCILRLISRTQRRHRRLADRTVTHITELIAINVQTLYRRRAAMLVVKQMHLDARVDVMARHKYRVQRLASLRIFIADSNSVSTYPNQWRRSVVRAYRQFLVASASAGVPCRIAGRSTRLLAVVKVGAIYRAYSCASRVQSRLLQQRLRDSAADAKTQRGYVVELQQCARAWLAQYHARRKYLNHSSITIQRFARGKLGRRRIYHIRKKLAAVISIQATARKAAATKTYHPQLRWLQQLKVPTSILQSQVRRLKSIVLATKLREAVVFDNEKILRAHKNLCYCRQIVRTELCIESYRGRAKYRGEFQAIFAKYCRVHPAVELTSSKRQMQPRAISQDITVRGRTLTEDNSQLVQQAHCYGAKMSASEFTRLFKDTSGAVVGFSRPSAKERSYNGIKTSDLEVIFAREKRHGEKCITFDIFLALSIVCLEEVCTQLNLSGESTMGRLADGRFEKVLSMLIHVWLQESWALDIRYALEARVDRKLETSVTSLQTFARSVAARYYVIAKKKTHYNGVHSRATAGAAIFIQTRLARGPAARARTVVMALRAFKKYAVDDNEMHQYSIPCNELSHGSTLCYWAFVGLESENSRSRSIRKATHTRVAWAKPKLLRNADVQKILRRPSLRTAFIVDCAFCGIRAAEKVCLDSCADPYCNECWDAVHRRGKRQQHAFRAIVICVDCGGRQPASRICSTCSASAGCIVSLCDVCFHSRHALCLQQNHSQDNALSDQRLRSDALRPHRWTPLVQPCTFCGNFAARWLCPPCKESYCADCYSQLHGRGASLAHACNRLGYYTAEDQLRDEHFFRASARRSIERHKKELARNSEPILRKQAALAIQRSYRAASGRALGRSWLRSARAKQSYQQRQTHYSKSLCIRRILGLTSHTLLPHDAKEQIAMERTLFWKRARARYFILQNCTDASLNGDLPTDPKRIQGQGFGIGSTGELADQASFGGVRLPGRAFPVEGTKHVNVSHDLRKLLRPGDRIRIGSSLCRLHKTHPGAVDRNSLQLRFCWVKPDIGATGLCLYRLPPQGQAGKMWTMIGRIMYENQLTQILIKGYCGFHFKVCEYQRVWAKRLHHRLPKVASQLQKWSAQHEGIQQRVQWWTMDWQQVLESRRRKADRS</sequence>
<organism evidence="2 3">
    <name type="scientific">Pelagomonas calceolata</name>
    <dbReference type="NCBI Taxonomy" id="35677"/>
    <lineage>
        <taxon>Eukaryota</taxon>
        <taxon>Sar</taxon>
        <taxon>Stramenopiles</taxon>
        <taxon>Ochrophyta</taxon>
        <taxon>Pelagophyceae</taxon>
        <taxon>Pelagomonadales</taxon>
        <taxon>Pelagomonadaceae</taxon>
        <taxon>Pelagomonas</taxon>
    </lineage>
</organism>
<comment type="caution">
    <text evidence="2">The sequence shown here is derived from an EMBL/GenBank/DDBJ whole genome shotgun (WGS) entry which is preliminary data.</text>
</comment>
<keyword evidence="3" id="KW-1185">Reference proteome</keyword>
<reference evidence="2" key="1">
    <citation type="submission" date="2021-11" db="EMBL/GenBank/DDBJ databases">
        <authorList>
            <consortium name="Genoscope - CEA"/>
            <person name="William W."/>
        </authorList>
    </citation>
    <scope>NUCLEOTIDE SEQUENCE</scope>
</reference>
<name>A0A8J2SIX4_9STRA</name>
<dbReference type="CDD" id="cd19757">
    <property type="entry name" value="Bbox1"/>
    <property type="match status" value="1"/>
</dbReference>
<evidence type="ECO:0000313" key="3">
    <source>
        <dbReference type="Proteomes" id="UP000789595"/>
    </source>
</evidence>